<gene>
    <name evidence="1" type="ORF">OsJ_23905</name>
</gene>
<reference evidence="1" key="2">
    <citation type="submission" date="2008-12" db="EMBL/GenBank/DDBJ databases">
        <title>Improved gene annotation of the rice (Oryza sativa) genomes.</title>
        <authorList>
            <person name="Wang J."/>
            <person name="Li R."/>
            <person name="Fan W."/>
            <person name="Huang Q."/>
            <person name="Zhang J."/>
            <person name="Zhou Y."/>
            <person name="Hu Y."/>
            <person name="Zi S."/>
            <person name="Li J."/>
            <person name="Ni P."/>
            <person name="Zheng H."/>
            <person name="Zhang Y."/>
            <person name="Zhao M."/>
            <person name="Hao Q."/>
            <person name="McDermott J."/>
            <person name="Samudrala R."/>
            <person name="Kristiansen K."/>
            <person name="Wong G.K.-S."/>
        </authorList>
    </citation>
    <scope>NUCLEOTIDE SEQUENCE</scope>
</reference>
<proteinExistence type="predicted"/>
<organism evidence="1">
    <name type="scientific">Oryza sativa subsp. japonica</name>
    <name type="common">Rice</name>
    <dbReference type="NCBI Taxonomy" id="39947"/>
    <lineage>
        <taxon>Eukaryota</taxon>
        <taxon>Viridiplantae</taxon>
        <taxon>Streptophyta</taxon>
        <taxon>Embryophyta</taxon>
        <taxon>Tracheophyta</taxon>
        <taxon>Spermatophyta</taxon>
        <taxon>Magnoliopsida</taxon>
        <taxon>Liliopsida</taxon>
        <taxon>Poales</taxon>
        <taxon>Poaceae</taxon>
        <taxon>BOP clade</taxon>
        <taxon>Oryzoideae</taxon>
        <taxon>Oryzeae</taxon>
        <taxon>Oryzinae</taxon>
        <taxon>Oryza</taxon>
        <taxon>Oryza sativa</taxon>
    </lineage>
</organism>
<accession>B9FWQ8</accession>
<dbReference type="AlphaFoldDB" id="B9FWQ8"/>
<dbReference type="EMBL" id="CM000144">
    <property type="protein sequence ID" value="EEE66995.1"/>
    <property type="molecule type" value="Genomic_DNA"/>
</dbReference>
<dbReference type="Proteomes" id="UP000007752">
    <property type="component" value="Chromosome 7"/>
</dbReference>
<protein>
    <submittedName>
        <fullName evidence="1">Uncharacterized protein</fullName>
    </submittedName>
</protein>
<name>B9FWQ8_ORYSJ</name>
<sequence>MRRLDLQAKDMIAAIVDAKPLFFPQLKIQGRKDVFFAQSKLLASTKTFASLIAAKSIPSCSTASQDYPFPSSAPAASTIKPFLTSTVFKNIRMGIWDAFLDGGQVEVSSAFKMRRNSFEHVATSIAQSSPTNAPNEVIGAHKFASRQ</sequence>
<evidence type="ECO:0000313" key="1">
    <source>
        <dbReference type="EMBL" id="EEE66995.1"/>
    </source>
</evidence>
<reference evidence="1" key="1">
    <citation type="journal article" date="2005" name="PLoS Biol.">
        <title>The genomes of Oryza sativa: a history of duplications.</title>
        <authorList>
            <person name="Yu J."/>
            <person name="Wang J."/>
            <person name="Lin W."/>
            <person name="Li S."/>
            <person name="Li H."/>
            <person name="Zhou J."/>
            <person name="Ni P."/>
            <person name="Dong W."/>
            <person name="Hu S."/>
            <person name="Zeng C."/>
            <person name="Zhang J."/>
            <person name="Zhang Y."/>
            <person name="Li R."/>
            <person name="Xu Z."/>
            <person name="Li S."/>
            <person name="Li X."/>
            <person name="Zheng H."/>
            <person name="Cong L."/>
            <person name="Lin L."/>
            <person name="Yin J."/>
            <person name="Geng J."/>
            <person name="Li G."/>
            <person name="Shi J."/>
            <person name="Liu J."/>
            <person name="Lv H."/>
            <person name="Li J."/>
            <person name="Wang J."/>
            <person name="Deng Y."/>
            <person name="Ran L."/>
            <person name="Shi X."/>
            <person name="Wang X."/>
            <person name="Wu Q."/>
            <person name="Li C."/>
            <person name="Ren X."/>
            <person name="Wang J."/>
            <person name="Wang X."/>
            <person name="Li D."/>
            <person name="Liu D."/>
            <person name="Zhang X."/>
            <person name="Ji Z."/>
            <person name="Zhao W."/>
            <person name="Sun Y."/>
            <person name="Zhang Z."/>
            <person name="Bao J."/>
            <person name="Han Y."/>
            <person name="Dong L."/>
            <person name="Ji J."/>
            <person name="Chen P."/>
            <person name="Wu S."/>
            <person name="Liu J."/>
            <person name="Xiao Y."/>
            <person name="Bu D."/>
            <person name="Tan J."/>
            <person name="Yang L."/>
            <person name="Ye C."/>
            <person name="Zhang J."/>
            <person name="Xu J."/>
            <person name="Zhou Y."/>
            <person name="Yu Y."/>
            <person name="Zhang B."/>
            <person name="Zhuang S."/>
            <person name="Wei H."/>
            <person name="Liu B."/>
            <person name="Lei M."/>
            <person name="Yu H."/>
            <person name="Li Y."/>
            <person name="Xu H."/>
            <person name="Wei S."/>
            <person name="He X."/>
            <person name="Fang L."/>
            <person name="Zhang Z."/>
            <person name="Zhang Y."/>
            <person name="Huang X."/>
            <person name="Su Z."/>
            <person name="Tong W."/>
            <person name="Li J."/>
            <person name="Tong Z."/>
            <person name="Li S."/>
            <person name="Ye J."/>
            <person name="Wang L."/>
            <person name="Fang L."/>
            <person name="Lei T."/>
            <person name="Chen C."/>
            <person name="Chen H."/>
            <person name="Xu Z."/>
            <person name="Li H."/>
            <person name="Huang H."/>
            <person name="Zhang F."/>
            <person name="Xu H."/>
            <person name="Li N."/>
            <person name="Zhao C."/>
            <person name="Li S."/>
            <person name="Dong L."/>
            <person name="Huang Y."/>
            <person name="Li L."/>
            <person name="Xi Y."/>
            <person name="Qi Q."/>
            <person name="Li W."/>
            <person name="Zhang B."/>
            <person name="Hu W."/>
            <person name="Zhang Y."/>
            <person name="Tian X."/>
            <person name="Jiao Y."/>
            <person name="Liang X."/>
            <person name="Jin J."/>
            <person name="Gao L."/>
            <person name="Zheng W."/>
            <person name="Hao B."/>
            <person name="Liu S."/>
            <person name="Wang W."/>
            <person name="Yuan L."/>
            <person name="Cao M."/>
            <person name="McDermott J."/>
            <person name="Samudrala R."/>
            <person name="Wang J."/>
            <person name="Wong G.K."/>
            <person name="Yang H."/>
        </authorList>
    </citation>
    <scope>NUCLEOTIDE SEQUENCE [LARGE SCALE GENOMIC DNA]</scope>
</reference>